<proteinExistence type="predicted"/>
<evidence type="ECO:0000313" key="1">
    <source>
        <dbReference type="EMBL" id="MFC4014588.1"/>
    </source>
</evidence>
<sequence length="53" mass="5840">MLFDFWKRRTTAASTLPEPFAAPSDTELAGWLAHLTADDVPAGRHPYVQVGAR</sequence>
<protein>
    <submittedName>
        <fullName evidence="1">Uncharacterized protein</fullName>
    </submittedName>
</protein>
<organism evidence="1 2">
    <name type="scientific">Nonomuraea purpurea</name>
    <dbReference type="NCBI Taxonomy" id="1849276"/>
    <lineage>
        <taxon>Bacteria</taxon>
        <taxon>Bacillati</taxon>
        <taxon>Actinomycetota</taxon>
        <taxon>Actinomycetes</taxon>
        <taxon>Streptosporangiales</taxon>
        <taxon>Streptosporangiaceae</taxon>
        <taxon>Nonomuraea</taxon>
    </lineage>
</organism>
<accession>A0ABV8GNU5</accession>
<gene>
    <name evidence="1" type="ORF">ACFOY2_45710</name>
</gene>
<reference evidence="2" key="1">
    <citation type="journal article" date="2019" name="Int. J. Syst. Evol. Microbiol.">
        <title>The Global Catalogue of Microorganisms (GCM) 10K type strain sequencing project: providing services to taxonomists for standard genome sequencing and annotation.</title>
        <authorList>
            <consortium name="The Broad Institute Genomics Platform"/>
            <consortium name="The Broad Institute Genome Sequencing Center for Infectious Disease"/>
            <person name="Wu L."/>
            <person name="Ma J."/>
        </authorList>
    </citation>
    <scope>NUCLEOTIDE SEQUENCE [LARGE SCALE GENOMIC DNA]</scope>
    <source>
        <strain evidence="2">TBRC 1276</strain>
    </source>
</reference>
<evidence type="ECO:0000313" key="2">
    <source>
        <dbReference type="Proteomes" id="UP001595851"/>
    </source>
</evidence>
<name>A0ABV8GNU5_9ACTN</name>
<keyword evidence="2" id="KW-1185">Reference proteome</keyword>
<dbReference type="RefSeq" id="WP_379534423.1">
    <property type="nucleotide sequence ID" value="NZ_JBHSBI010000036.1"/>
</dbReference>
<dbReference type="Proteomes" id="UP001595851">
    <property type="component" value="Unassembled WGS sequence"/>
</dbReference>
<dbReference type="EMBL" id="JBHSBI010000036">
    <property type="protein sequence ID" value="MFC4014588.1"/>
    <property type="molecule type" value="Genomic_DNA"/>
</dbReference>
<comment type="caution">
    <text evidence="1">The sequence shown here is derived from an EMBL/GenBank/DDBJ whole genome shotgun (WGS) entry which is preliminary data.</text>
</comment>